<name>A0A3P6QX15_CYLGO</name>
<dbReference type="Pfam" id="PF10171">
    <property type="entry name" value="Tim29"/>
    <property type="match status" value="1"/>
</dbReference>
<dbReference type="AlphaFoldDB" id="A0A3P6QX15"/>
<accession>A0A3P6QX15</accession>
<dbReference type="GO" id="GO:0042721">
    <property type="term" value="C:TIM22 mitochondrial import inner membrane insertion complex"/>
    <property type="evidence" value="ECO:0007669"/>
    <property type="project" value="InterPro"/>
</dbReference>
<dbReference type="EMBL" id="UYRV01003761">
    <property type="protein sequence ID" value="VDK50667.1"/>
    <property type="molecule type" value="Genomic_DNA"/>
</dbReference>
<gene>
    <name evidence="1" type="ORF">CGOC_LOCUS1842</name>
</gene>
<evidence type="ECO:0000313" key="1">
    <source>
        <dbReference type="EMBL" id="VDK50667.1"/>
    </source>
</evidence>
<keyword evidence="2" id="KW-1185">Reference proteome</keyword>
<protein>
    <submittedName>
        <fullName evidence="1">Uncharacterized protein</fullName>
    </submittedName>
</protein>
<proteinExistence type="predicted"/>
<dbReference type="InterPro" id="IPR019322">
    <property type="entry name" value="TIMM29"/>
</dbReference>
<dbReference type="Proteomes" id="UP000271889">
    <property type="component" value="Unassembled WGS sequence"/>
</dbReference>
<dbReference type="OrthoDB" id="5970620at2759"/>
<evidence type="ECO:0000313" key="2">
    <source>
        <dbReference type="Proteomes" id="UP000271889"/>
    </source>
</evidence>
<reference evidence="1 2" key="1">
    <citation type="submission" date="2018-11" db="EMBL/GenBank/DDBJ databases">
        <authorList>
            <consortium name="Pathogen Informatics"/>
        </authorList>
    </citation>
    <scope>NUCLEOTIDE SEQUENCE [LARGE SCALE GENOMIC DNA]</scope>
</reference>
<organism evidence="1 2">
    <name type="scientific">Cylicostephanus goldi</name>
    <name type="common">Nematode worm</name>
    <dbReference type="NCBI Taxonomy" id="71465"/>
    <lineage>
        <taxon>Eukaryota</taxon>
        <taxon>Metazoa</taxon>
        <taxon>Ecdysozoa</taxon>
        <taxon>Nematoda</taxon>
        <taxon>Chromadorea</taxon>
        <taxon>Rhabditida</taxon>
        <taxon>Rhabditina</taxon>
        <taxon>Rhabditomorpha</taxon>
        <taxon>Strongyloidea</taxon>
        <taxon>Strongylidae</taxon>
        <taxon>Cylicostephanus</taxon>
    </lineage>
</organism>
<sequence length="120" mass="13585">MLNELREWRQIMTLVPPPIHNRQADNELAERSVLLCQNRLHYYNLWFFSLLVRSTYDNSVSVVSKLFNLAALSTSDSAILPCELPITTSAHPLSRSAPTNLKIPTSKNGYGKSFTTTFLT</sequence>